<dbReference type="Proteomes" id="UP001501353">
    <property type="component" value="Unassembled WGS sequence"/>
</dbReference>
<sequence>MSTNHRFQLVDVFSEQPFSGNPLAVVFDADDLTTEQMLAITRWLNLSETAFLLTPDNPLADYRLRIFTLDREMPFAGHPTLGGCHAWLSGGGKPRDALEIIQECGAGLIPIRRNASTLAFAAPPLLRNGPVDEPALLEMARFLRIDRTAIVDAQWVDNGPGWMAVLLDSADAVLALEPQRDYPTRLDLGVVGPHPAGSDAAFELRAFLTDHHGAVREDPVTGSLNASVAQWLIASGRAVAPYFASQGNRLGRTGRIHVTADTAGAVWIGGTTITLFSGVSSF</sequence>
<proteinExistence type="inferred from homology"/>
<dbReference type="InterPro" id="IPR003719">
    <property type="entry name" value="Phenazine_PhzF-like"/>
</dbReference>
<organism evidence="2 3">
    <name type="scientific">Actimicrobium antarcticum</name>
    <dbReference type="NCBI Taxonomy" id="1051899"/>
    <lineage>
        <taxon>Bacteria</taxon>
        <taxon>Pseudomonadati</taxon>
        <taxon>Pseudomonadota</taxon>
        <taxon>Betaproteobacteria</taxon>
        <taxon>Burkholderiales</taxon>
        <taxon>Oxalobacteraceae</taxon>
        <taxon>Actimicrobium</taxon>
    </lineage>
</organism>
<reference evidence="3" key="1">
    <citation type="journal article" date="2019" name="Int. J. Syst. Evol. Microbiol.">
        <title>The Global Catalogue of Microorganisms (GCM) 10K type strain sequencing project: providing services to taxonomists for standard genome sequencing and annotation.</title>
        <authorList>
            <consortium name="The Broad Institute Genomics Platform"/>
            <consortium name="The Broad Institute Genome Sequencing Center for Infectious Disease"/>
            <person name="Wu L."/>
            <person name="Ma J."/>
        </authorList>
    </citation>
    <scope>NUCLEOTIDE SEQUENCE [LARGE SCALE GENOMIC DNA]</scope>
    <source>
        <strain evidence="3">JCM 16673</strain>
    </source>
</reference>
<evidence type="ECO:0000313" key="3">
    <source>
        <dbReference type="Proteomes" id="UP001501353"/>
    </source>
</evidence>
<dbReference type="PIRSF" id="PIRSF016184">
    <property type="entry name" value="PhzC_PhzF"/>
    <property type="match status" value="1"/>
</dbReference>
<comment type="caution">
    <text evidence="2">The sequence shown here is derived from an EMBL/GenBank/DDBJ whole genome shotgun (WGS) entry which is preliminary data.</text>
</comment>
<name>A0ABP7THU7_9BURK</name>
<evidence type="ECO:0000313" key="2">
    <source>
        <dbReference type="EMBL" id="GAA4026541.1"/>
    </source>
</evidence>
<dbReference type="RefSeq" id="WP_344763747.1">
    <property type="nucleotide sequence ID" value="NZ_BAAAZE010000009.1"/>
</dbReference>
<accession>A0ABP7THU7</accession>
<protein>
    <submittedName>
        <fullName evidence="2">PhzF family phenazine biosynthesis protein</fullName>
    </submittedName>
</protein>
<comment type="similarity">
    <text evidence="1">Belongs to the PhzF family.</text>
</comment>
<gene>
    <name evidence="2" type="ORF">GCM10022212_25670</name>
</gene>
<dbReference type="NCBIfam" id="TIGR00654">
    <property type="entry name" value="PhzF_family"/>
    <property type="match status" value="1"/>
</dbReference>
<dbReference type="PANTHER" id="PTHR13774:SF32">
    <property type="entry name" value="ANTISENSE-ENHANCING SEQUENCE 1"/>
    <property type="match status" value="1"/>
</dbReference>
<keyword evidence="3" id="KW-1185">Reference proteome</keyword>
<dbReference type="Pfam" id="PF02567">
    <property type="entry name" value="PhzC-PhzF"/>
    <property type="match status" value="1"/>
</dbReference>
<dbReference type="SUPFAM" id="SSF54506">
    <property type="entry name" value="Diaminopimelate epimerase-like"/>
    <property type="match status" value="1"/>
</dbReference>
<dbReference type="PANTHER" id="PTHR13774">
    <property type="entry name" value="PHENAZINE BIOSYNTHESIS PROTEIN"/>
    <property type="match status" value="1"/>
</dbReference>
<evidence type="ECO:0000256" key="1">
    <source>
        <dbReference type="ARBA" id="ARBA00008270"/>
    </source>
</evidence>
<dbReference type="EMBL" id="BAAAZE010000009">
    <property type="protein sequence ID" value="GAA4026541.1"/>
    <property type="molecule type" value="Genomic_DNA"/>
</dbReference>
<dbReference type="Gene3D" id="3.10.310.10">
    <property type="entry name" value="Diaminopimelate Epimerase, Chain A, domain 1"/>
    <property type="match status" value="2"/>
</dbReference>